<evidence type="ECO:0000256" key="1">
    <source>
        <dbReference type="ARBA" id="ARBA00004651"/>
    </source>
</evidence>
<dbReference type="GO" id="GO:0022857">
    <property type="term" value="F:transmembrane transporter activity"/>
    <property type="evidence" value="ECO:0007669"/>
    <property type="project" value="InterPro"/>
</dbReference>
<feature type="domain" description="Major facilitator superfamily (MFS) profile" evidence="8">
    <location>
        <begin position="1"/>
        <end position="137"/>
    </location>
</feature>
<gene>
    <name evidence="9" type="ORF">DM39_1666</name>
</gene>
<sequence length="137" mass="14146">MACSALGSIPTAARLGALADRIGSWNVIVGCLLLTALAMVPQAFVTHRSQLAALRVLMGMTLAGLLPSIGKLVRQSVDERSTGQMLGYLQSAQFSRQVVGPVIGGQIGVALGLHSVFFVTGALLAGCAALARCARNR</sequence>
<evidence type="ECO:0000313" key="9">
    <source>
        <dbReference type="EMBL" id="AIO33862.1"/>
    </source>
</evidence>
<evidence type="ECO:0000256" key="3">
    <source>
        <dbReference type="ARBA" id="ARBA00022475"/>
    </source>
</evidence>
<comment type="subcellular location">
    <subcellularLocation>
        <location evidence="1">Cell membrane</location>
        <topology evidence="1">Multi-pass membrane protein</topology>
    </subcellularLocation>
</comment>
<keyword evidence="3" id="KW-1003">Cell membrane</keyword>
<evidence type="ECO:0000313" key="10">
    <source>
        <dbReference type="Proteomes" id="UP000029413"/>
    </source>
</evidence>
<evidence type="ECO:0000256" key="7">
    <source>
        <dbReference type="SAM" id="Phobius"/>
    </source>
</evidence>
<organism evidence="9 10">
    <name type="scientific">Burkholderia cenocepacia</name>
    <dbReference type="NCBI Taxonomy" id="95486"/>
    <lineage>
        <taxon>Bacteria</taxon>
        <taxon>Pseudomonadati</taxon>
        <taxon>Pseudomonadota</taxon>
        <taxon>Betaproteobacteria</taxon>
        <taxon>Burkholderiales</taxon>
        <taxon>Burkholderiaceae</taxon>
        <taxon>Burkholderia</taxon>
        <taxon>Burkholderia cepacia complex</taxon>
    </lineage>
</organism>
<name>A0AAN0RU35_9BURK</name>
<evidence type="ECO:0000256" key="5">
    <source>
        <dbReference type="ARBA" id="ARBA00022989"/>
    </source>
</evidence>
<keyword evidence="6 7" id="KW-0472">Membrane</keyword>
<keyword evidence="2" id="KW-0813">Transport</keyword>
<proteinExistence type="predicted"/>
<dbReference type="InterPro" id="IPR011701">
    <property type="entry name" value="MFS"/>
</dbReference>
<dbReference type="InterPro" id="IPR020846">
    <property type="entry name" value="MFS_dom"/>
</dbReference>
<protein>
    <submittedName>
        <fullName evidence="9">Major Facilitator Superfamily protein</fullName>
    </submittedName>
</protein>
<dbReference type="Gene3D" id="1.20.1250.20">
    <property type="entry name" value="MFS general substrate transporter like domains"/>
    <property type="match status" value="1"/>
</dbReference>
<dbReference type="Pfam" id="PF07690">
    <property type="entry name" value="MFS_1"/>
    <property type="match status" value="1"/>
</dbReference>
<feature type="transmembrane region" description="Helical" evidence="7">
    <location>
        <begin position="52"/>
        <end position="70"/>
    </location>
</feature>
<dbReference type="SUPFAM" id="SSF103473">
    <property type="entry name" value="MFS general substrate transporter"/>
    <property type="match status" value="1"/>
</dbReference>
<dbReference type="PROSITE" id="PS50850">
    <property type="entry name" value="MFS"/>
    <property type="match status" value="1"/>
</dbReference>
<dbReference type="Proteomes" id="UP000029413">
    <property type="component" value="Chromosome 1"/>
</dbReference>
<dbReference type="AlphaFoldDB" id="A0AAN0RU35"/>
<dbReference type="InterPro" id="IPR036259">
    <property type="entry name" value="MFS_trans_sf"/>
</dbReference>
<keyword evidence="5 7" id="KW-1133">Transmembrane helix</keyword>
<dbReference type="EMBL" id="CP007783">
    <property type="protein sequence ID" value="AIO33862.1"/>
    <property type="molecule type" value="Genomic_DNA"/>
</dbReference>
<keyword evidence="10" id="KW-1185">Reference proteome</keyword>
<feature type="transmembrane region" description="Helical" evidence="7">
    <location>
        <begin position="22"/>
        <end position="40"/>
    </location>
</feature>
<evidence type="ECO:0000256" key="2">
    <source>
        <dbReference type="ARBA" id="ARBA00022448"/>
    </source>
</evidence>
<keyword evidence="4 7" id="KW-0812">Transmembrane</keyword>
<dbReference type="PANTHER" id="PTHR43414">
    <property type="entry name" value="MULTIDRUG RESISTANCE PROTEIN MDTG"/>
    <property type="match status" value="1"/>
</dbReference>
<evidence type="ECO:0000256" key="6">
    <source>
        <dbReference type="ARBA" id="ARBA00023136"/>
    </source>
</evidence>
<evidence type="ECO:0000256" key="4">
    <source>
        <dbReference type="ARBA" id="ARBA00022692"/>
    </source>
</evidence>
<feature type="transmembrane region" description="Helical" evidence="7">
    <location>
        <begin position="107"/>
        <end position="131"/>
    </location>
</feature>
<accession>A0AAN0RU35</accession>
<dbReference type="GO" id="GO:0005886">
    <property type="term" value="C:plasma membrane"/>
    <property type="evidence" value="ECO:0007669"/>
    <property type="project" value="UniProtKB-SubCell"/>
</dbReference>
<reference evidence="9 10" key="1">
    <citation type="submission" date="2014-05" db="EMBL/GenBank/DDBJ databases">
        <authorList>
            <person name="Bishop-Lilly K.A."/>
            <person name="Broomall S.M."/>
            <person name="Chain P.S."/>
            <person name="Chertkov O."/>
            <person name="Coyne S.R."/>
            <person name="Daligault H.E."/>
            <person name="Davenport K.W."/>
            <person name="Erkkila T."/>
            <person name="Frey K.G."/>
            <person name="Gibbons H.S."/>
            <person name="Gu W."/>
            <person name="Jaissle J."/>
            <person name="Johnson S.L."/>
            <person name="Koroleva G.I."/>
            <person name="Ladner J.T."/>
            <person name="Lo C.-C."/>
            <person name="Minogue T.D."/>
            <person name="Munk C."/>
            <person name="Palacios G.F."/>
            <person name="Redden C.L."/>
            <person name="Rosenzweig C.N."/>
            <person name="Scholz M.B."/>
            <person name="Teshima H."/>
            <person name="Xu Y."/>
        </authorList>
    </citation>
    <scope>NUCLEOTIDE SEQUENCE [LARGE SCALE GENOMIC DNA]</scope>
    <source>
        <strain evidence="9 10">DDS 22E-1</strain>
    </source>
</reference>
<dbReference type="PANTHER" id="PTHR43414:SF1">
    <property type="entry name" value="PEPTIDE PERMEASE"/>
    <property type="match status" value="1"/>
</dbReference>
<evidence type="ECO:0000259" key="8">
    <source>
        <dbReference type="PROSITE" id="PS50850"/>
    </source>
</evidence>
<dbReference type="KEGG" id="bcen:DM39_1666"/>